<evidence type="ECO:0000256" key="2">
    <source>
        <dbReference type="ARBA" id="ARBA00023125"/>
    </source>
</evidence>
<name>A0AB33T802_9MYCO</name>
<evidence type="ECO:0000256" key="1">
    <source>
        <dbReference type="ARBA" id="ARBA00023015"/>
    </source>
</evidence>
<evidence type="ECO:0000256" key="3">
    <source>
        <dbReference type="ARBA" id="ARBA00023163"/>
    </source>
</evidence>
<evidence type="ECO:0000313" key="6">
    <source>
        <dbReference type="Proteomes" id="UP000038487"/>
    </source>
</evidence>
<dbReference type="EMBL" id="CSUW01000005">
    <property type="protein sequence ID" value="CPT32052.1"/>
    <property type="molecule type" value="Genomic_DNA"/>
</dbReference>
<dbReference type="SUPFAM" id="SSF46955">
    <property type="entry name" value="Putative DNA-binding domain"/>
    <property type="match status" value="1"/>
</dbReference>
<dbReference type="GO" id="GO:0003700">
    <property type="term" value="F:DNA-binding transcription factor activity"/>
    <property type="evidence" value="ECO:0007669"/>
    <property type="project" value="InterPro"/>
</dbReference>
<dbReference type="Pfam" id="PF13411">
    <property type="entry name" value="MerR_1"/>
    <property type="match status" value="1"/>
</dbReference>
<dbReference type="PANTHER" id="PTHR30204:SF94">
    <property type="entry name" value="HEAVY METAL-DEPENDENT TRANSCRIPTIONAL REGULATOR HI_0293-RELATED"/>
    <property type="match status" value="1"/>
</dbReference>
<evidence type="ECO:0000313" key="5">
    <source>
        <dbReference type="EMBL" id="CPT32052.1"/>
    </source>
</evidence>
<dbReference type="InterPro" id="IPR047057">
    <property type="entry name" value="MerR_fam"/>
</dbReference>
<protein>
    <submittedName>
        <fullName evidence="5">Transcriptional regulator</fullName>
    </submittedName>
</protein>
<dbReference type="PRINTS" id="PR00040">
    <property type="entry name" value="HTHMERR"/>
</dbReference>
<dbReference type="Proteomes" id="UP000038487">
    <property type="component" value="Unassembled WGS sequence"/>
</dbReference>
<feature type="domain" description="HTH merR-type" evidence="4">
    <location>
        <begin position="60"/>
        <end position="127"/>
    </location>
</feature>
<dbReference type="InterPro" id="IPR000551">
    <property type="entry name" value="MerR-type_HTH_dom"/>
</dbReference>
<evidence type="ECO:0000259" key="4">
    <source>
        <dbReference type="PROSITE" id="PS50937"/>
    </source>
</evidence>
<dbReference type="PANTHER" id="PTHR30204">
    <property type="entry name" value="REDOX-CYCLING DRUG-SENSING TRANSCRIPTIONAL ACTIVATOR SOXR"/>
    <property type="match status" value="1"/>
</dbReference>
<sequence length="198" mass="21723">MRCSSTVLPFLESRAISDGCACELVAFANKRLQLCGEYLRRLDPIVDPIVGYRVHAGGVRTSEVAAAAHVNAQTLRYYERRGLLPSPQRTGSGYRCYSADAVRVVRFVKRAQQLGFTLDDIEELLHLAGGGPASCDDAKAMAYARIGDLQRRIDELAGMRNALGRLVETCDQPRLQRECPILHDIHIAATTPHSATGD</sequence>
<dbReference type="PROSITE" id="PS50937">
    <property type="entry name" value="HTH_MERR_2"/>
    <property type="match status" value="1"/>
</dbReference>
<organism evidence="5 6">
    <name type="scientific">Mycobacteroides abscessus</name>
    <dbReference type="NCBI Taxonomy" id="36809"/>
    <lineage>
        <taxon>Bacteria</taxon>
        <taxon>Bacillati</taxon>
        <taxon>Actinomycetota</taxon>
        <taxon>Actinomycetes</taxon>
        <taxon>Mycobacteriales</taxon>
        <taxon>Mycobacteriaceae</taxon>
        <taxon>Mycobacteroides</taxon>
    </lineage>
</organism>
<dbReference type="SMART" id="SM00422">
    <property type="entry name" value="HTH_MERR"/>
    <property type="match status" value="1"/>
</dbReference>
<reference evidence="5 6" key="1">
    <citation type="submission" date="2015-03" db="EMBL/GenBank/DDBJ databases">
        <authorList>
            <consortium name="Pathogen Informatics"/>
            <person name="Murphy D."/>
        </authorList>
    </citation>
    <scope>NUCLEOTIDE SEQUENCE [LARGE SCALE GENOMIC DNA]</scope>
    <source>
        <strain evidence="5 6">PAP036</strain>
    </source>
</reference>
<keyword evidence="1" id="KW-0805">Transcription regulation</keyword>
<gene>
    <name evidence="5" type="primary">merR1_2</name>
    <name evidence="5" type="ORF">ERS075527_02479</name>
</gene>
<dbReference type="Gene3D" id="1.10.1660.10">
    <property type="match status" value="1"/>
</dbReference>
<keyword evidence="3" id="KW-0804">Transcription</keyword>
<dbReference type="GO" id="GO:0003677">
    <property type="term" value="F:DNA binding"/>
    <property type="evidence" value="ECO:0007669"/>
    <property type="project" value="UniProtKB-KW"/>
</dbReference>
<keyword evidence="2" id="KW-0238">DNA-binding</keyword>
<dbReference type="AlphaFoldDB" id="A0AB33T802"/>
<proteinExistence type="predicted"/>
<accession>A0AB33T802</accession>
<comment type="caution">
    <text evidence="5">The sequence shown here is derived from an EMBL/GenBank/DDBJ whole genome shotgun (WGS) entry which is preliminary data.</text>
</comment>
<dbReference type="InterPro" id="IPR009061">
    <property type="entry name" value="DNA-bd_dom_put_sf"/>
</dbReference>